<proteinExistence type="predicted"/>
<dbReference type="Proteomes" id="UP000325300">
    <property type="component" value="Unassembled WGS sequence"/>
</dbReference>
<comment type="caution">
    <text evidence="1">The sequence shown here is derived from an EMBL/GenBank/DDBJ whole genome shotgun (WGS) entry which is preliminary data.</text>
</comment>
<dbReference type="Gene3D" id="3.40.50.2300">
    <property type="match status" value="1"/>
</dbReference>
<evidence type="ECO:0000313" key="2">
    <source>
        <dbReference type="Proteomes" id="UP000325300"/>
    </source>
</evidence>
<accession>A0A5S4TE37</accession>
<gene>
    <name evidence="1" type="ORF">E0F67_07265</name>
</gene>
<name>A0A5S4TE37_STRPY</name>
<sequence length="125" mass="14747">MIYIIEQQNSKPGIRPFIENYLKESYPKIPFQTLKNSIDVTNIQPNTYFIINNNNNSKDYLNLASEIRKNDQFGHIILISKNINYQSLFRSHIAFFEIIDSNQHPETQITNCIDFLYRNNSNRAT</sequence>
<evidence type="ECO:0000313" key="1">
    <source>
        <dbReference type="EMBL" id="TYK94463.1"/>
    </source>
</evidence>
<dbReference type="AlphaFoldDB" id="A0A5S4TE37"/>
<dbReference type="EMBL" id="SJLI01000006">
    <property type="protein sequence ID" value="TYK94463.1"/>
    <property type="molecule type" value="Genomic_DNA"/>
</dbReference>
<dbReference type="RefSeq" id="WP_023612231.1">
    <property type="nucleotide sequence ID" value="NZ_CAAHHJ010000019.1"/>
</dbReference>
<organism evidence="1 2">
    <name type="scientific">Streptococcus pyogenes</name>
    <dbReference type="NCBI Taxonomy" id="1314"/>
    <lineage>
        <taxon>Bacteria</taxon>
        <taxon>Bacillati</taxon>
        <taxon>Bacillota</taxon>
        <taxon>Bacilli</taxon>
        <taxon>Lactobacillales</taxon>
        <taxon>Streptococcaceae</taxon>
        <taxon>Streptococcus</taxon>
    </lineage>
</organism>
<reference evidence="1 2" key="1">
    <citation type="submission" date="2019-02" db="EMBL/GenBank/DDBJ databases">
        <title>Novel genomic isolates of S. pyogenes and S. dysgalactiae subsp. equisimilis associated to necrotising fasciitis (NSTI).</title>
        <authorList>
            <person name="Barrantes I."/>
        </authorList>
    </citation>
    <scope>NUCLEOTIDE SEQUENCE [LARGE SCALE GENOMIC DNA]</scope>
    <source>
        <strain evidence="1 2">SPY5003</strain>
    </source>
</reference>
<protein>
    <submittedName>
        <fullName evidence="1">Uncharacterized protein</fullName>
    </submittedName>
</protein>